<feature type="transmembrane region" description="Helical" evidence="1">
    <location>
        <begin position="67"/>
        <end position="90"/>
    </location>
</feature>
<feature type="transmembrane region" description="Helical" evidence="1">
    <location>
        <begin position="12"/>
        <end position="30"/>
    </location>
</feature>
<dbReference type="RefSeq" id="WP_345229142.1">
    <property type="nucleotide sequence ID" value="NZ_BAAAXE010000015.1"/>
</dbReference>
<keyword evidence="1" id="KW-0812">Transmembrane</keyword>
<comment type="caution">
    <text evidence="2">The sequence shown here is derived from an EMBL/GenBank/DDBJ whole genome shotgun (WGS) entry which is preliminary data.</text>
</comment>
<dbReference type="EMBL" id="JBHMCR010000009">
    <property type="protein sequence ID" value="MFB9521618.1"/>
    <property type="molecule type" value="Genomic_DNA"/>
</dbReference>
<proteinExistence type="predicted"/>
<organism evidence="2 3">
    <name type="scientific">Streptomyces cremeus</name>
    <dbReference type="NCBI Taxonomy" id="66881"/>
    <lineage>
        <taxon>Bacteria</taxon>
        <taxon>Bacillati</taxon>
        <taxon>Actinomycetota</taxon>
        <taxon>Actinomycetes</taxon>
        <taxon>Kitasatosporales</taxon>
        <taxon>Streptomycetaceae</taxon>
        <taxon>Streptomyces</taxon>
    </lineage>
</organism>
<name>A0ABV5PFR8_STRCM</name>
<evidence type="ECO:0008006" key="4">
    <source>
        <dbReference type="Google" id="ProtNLM"/>
    </source>
</evidence>
<gene>
    <name evidence="2" type="ORF">ACFFTU_16870</name>
</gene>
<feature type="transmembrane region" description="Helical" evidence="1">
    <location>
        <begin position="96"/>
        <end position="115"/>
    </location>
</feature>
<accession>A0ABV5PFR8</accession>
<evidence type="ECO:0000313" key="2">
    <source>
        <dbReference type="EMBL" id="MFB9521618.1"/>
    </source>
</evidence>
<protein>
    <recommendedName>
        <fullName evidence="4">ATP synthase protein I</fullName>
    </recommendedName>
</protein>
<dbReference type="Proteomes" id="UP001589718">
    <property type="component" value="Unassembled WGS sequence"/>
</dbReference>
<keyword evidence="1" id="KW-0472">Membrane</keyword>
<evidence type="ECO:0000256" key="1">
    <source>
        <dbReference type="SAM" id="Phobius"/>
    </source>
</evidence>
<feature type="transmembrane region" description="Helical" evidence="1">
    <location>
        <begin position="36"/>
        <end position="55"/>
    </location>
</feature>
<keyword evidence="3" id="KW-1185">Reference proteome</keyword>
<keyword evidence="1" id="KW-1133">Transmembrane helix</keyword>
<sequence>MPSNDARTLLRTAVPAAAVGAVAVLVAALVGGGEGALGALVGTGVSLAFMGGGLVALQRTAKRLPQLFQAMGLLLYVLQLLLLFVFLAVFKGTELFDFKAFGFTLLAVTIMWIAAQARAYMKAKILYVDPDSSEAQKPQKTGSPT</sequence>
<reference evidence="2 3" key="1">
    <citation type="submission" date="2024-09" db="EMBL/GenBank/DDBJ databases">
        <authorList>
            <person name="Sun Q."/>
            <person name="Mori K."/>
        </authorList>
    </citation>
    <scope>NUCLEOTIDE SEQUENCE [LARGE SCALE GENOMIC DNA]</scope>
    <source>
        <strain evidence="2 3">JCM 4362</strain>
    </source>
</reference>
<evidence type="ECO:0000313" key="3">
    <source>
        <dbReference type="Proteomes" id="UP001589718"/>
    </source>
</evidence>